<dbReference type="PANTHER" id="PTHR47327">
    <property type="entry name" value="FI18240P1-RELATED"/>
    <property type="match status" value="1"/>
</dbReference>
<evidence type="ECO:0000313" key="4">
    <source>
        <dbReference type="EMBL" id="OXA45556.1"/>
    </source>
</evidence>
<feature type="domain" description="Apple" evidence="2">
    <location>
        <begin position="207"/>
        <end position="284"/>
    </location>
</feature>
<sequence length="419" mass="47188">MWSRAVFVLVHVVLGVVAQYDVTNCPVEDATFELVTGWMYSSPQDILETRAGTLQLAECIEACKSNQSCLAVNFETGLCVLFKSQVKDRTDTLIKSQFPVFTMYAQKQCIPSARSCTRAWGFELVRGYYIRNGVKKQMQLPSRMACMDACIQERTFPCRSAWWDVVKSECVMSDLDRYSLDNAGRFAPLANVEYMESQCVDEPSKMCEFKRIENKLLKTVDSLHEGVASVEECRQLCSDAPFRCHTFDFEGVCRLSHHSTVTVSQVEEPYLVMNGSVSYERGSCYNVTLDCQANHLIARLSTNKIFNGKVYARHRPNSCVLDVKQAMTFEMVMDYSDPGCGIKQEEPGRFATDLVLQHHDQIMTSADMGFALRCSFHLENRSVAHGIELQVTGQIQSMASESAVVPSPNVSMRITDRVS</sequence>
<dbReference type="STRING" id="158441.A0A226DMW5"/>
<keyword evidence="1" id="KW-0732">Signal</keyword>
<reference evidence="4 5" key="1">
    <citation type="submission" date="2015-12" db="EMBL/GenBank/DDBJ databases">
        <title>The genome of Folsomia candida.</title>
        <authorList>
            <person name="Faddeeva A."/>
            <person name="Derks M.F."/>
            <person name="Anvar Y."/>
            <person name="Smit S."/>
            <person name="Van Straalen N."/>
            <person name="Roelofs D."/>
        </authorList>
    </citation>
    <scope>NUCLEOTIDE SEQUENCE [LARGE SCALE GENOMIC DNA]</scope>
    <source>
        <strain evidence="4 5">VU population</strain>
        <tissue evidence="4">Whole body</tissue>
    </source>
</reference>
<feature type="chain" id="PRO_5013053437" evidence="1">
    <location>
        <begin position="19"/>
        <end position="419"/>
    </location>
</feature>
<dbReference type="OMA" id="ACIQERT"/>
<dbReference type="InterPro" id="IPR052774">
    <property type="entry name" value="Celegans_DevNeuronal_Protein"/>
</dbReference>
<name>A0A226DMW5_FOLCA</name>
<dbReference type="PROSITE" id="PS50948">
    <property type="entry name" value="PAN"/>
    <property type="match status" value="3"/>
</dbReference>
<dbReference type="OrthoDB" id="5867217at2759"/>
<dbReference type="PANTHER" id="PTHR47327:SF2">
    <property type="entry name" value="FI18240P1-RELATED"/>
    <property type="match status" value="1"/>
</dbReference>
<dbReference type="PROSITE" id="PS51034">
    <property type="entry name" value="ZP_2"/>
    <property type="match status" value="1"/>
</dbReference>
<accession>A0A226DMW5</accession>
<organism evidence="4 5">
    <name type="scientific">Folsomia candida</name>
    <name type="common">Springtail</name>
    <dbReference type="NCBI Taxonomy" id="158441"/>
    <lineage>
        <taxon>Eukaryota</taxon>
        <taxon>Metazoa</taxon>
        <taxon>Ecdysozoa</taxon>
        <taxon>Arthropoda</taxon>
        <taxon>Hexapoda</taxon>
        <taxon>Collembola</taxon>
        <taxon>Entomobryomorpha</taxon>
        <taxon>Isotomoidea</taxon>
        <taxon>Isotomidae</taxon>
        <taxon>Proisotominae</taxon>
        <taxon>Folsomia</taxon>
    </lineage>
</organism>
<feature type="domain" description="Apple" evidence="2">
    <location>
        <begin position="25"/>
        <end position="109"/>
    </location>
</feature>
<dbReference type="InterPro" id="IPR003609">
    <property type="entry name" value="Pan_app"/>
</dbReference>
<feature type="domain" description="Apple" evidence="2">
    <location>
        <begin position="116"/>
        <end position="199"/>
    </location>
</feature>
<dbReference type="CDD" id="cd01099">
    <property type="entry name" value="PAN_AP_HGF"/>
    <property type="match status" value="1"/>
</dbReference>
<dbReference type="Proteomes" id="UP000198287">
    <property type="component" value="Unassembled WGS sequence"/>
</dbReference>
<feature type="domain" description="ZP" evidence="3">
    <location>
        <begin position="290"/>
        <end position="419"/>
    </location>
</feature>
<dbReference type="Gene3D" id="3.50.4.10">
    <property type="entry name" value="Hepatocyte Growth Factor"/>
    <property type="match status" value="2"/>
</dbReference>
<evidence type="ECO:0000256" key="1">
    <source>
        <dbReference type="SAM" id="SignalP"/>
    </source>
</evidence>
<dbReference type="EMBL" id="LNIX01000017">
    <property type="protein sequence ID" value="OXA45556.1"/>
    <property type="molecule type" value="Genomic_DNA"/>
</dbReference>
<dbReference type="Pfam" id="PF00024">
    <property type="entry name" value="PAN_1"/>
    <property type="match status" value="3"/>
</dbReference>
<gene>
    <name evidence="4" type="ORF">Fcan01_19545</name>
</gene>
<dbReference type="InterPro" id="IPR001507">
    <property type="entry name" value="ZP_dom"/>
</dbReference>
<dbReference type="AlphaFoldDB" id="A0A226DMW5"/>
<protein>
    <submittedName>
        <fullName evidence="4">Uncharacterized protein</fullName>
    </submittedName>
</protein>
<evidence type="ECO:0000259" key="2">
    <source>
        <dbReference type="PROSITE" id="PS50948"/>
    </source>
</evidence>
<dbReference type="SUPFAM" id="SSF57414">
    <property type="entry name" value="Hairpin loop containing domain-like"/>
    <property type="match status" value="2"/>
</dbReference>
<evidence type="ECO:0000313" key="5">
    <source>
        <dbReference type="Proteomes" id="UP000198287"/>
    </source>
</evidence>
<dbReference type="SMART" id="SM00473">
    <property type="entry name" value="PAN_AP"/>
    <property type="match status" value="3"/>
</dbReference>
<proteinExistence type="predicted"/>
<evidence type="ECO:0000259" key="3">
    <source>
        <dbReference type="PROSITE" id="PS51034"/>
    </source>
</evidence>
<dbReference type="GO" id="GO:0009653">
    <property type="term" value="P:anatomical structure morphogenesis"/>
    <property type="evidence" value="ECO:0007669"/>
    <property type="project" value="TreeGrafter"/>
</dbReference>
<keyword evidence="5" id="KW-1185">Reference proteome</keyword>
<feature type="signal peptide" evidence="1">
    <location>
        <begin position="1"/>
        <end position="18"/>
    </location>
</feature>
<comment type="caution">
    <text evidence="4">The sequence shown here is derived from an EMBL/GenBank/DDBJ whole genome shotgun (WGS) entry which is preliminary data.</text>
</comment>